<reference evidence="2" key="1">
    <citation type="submission" date="2016-11" db="EMBL/GenBank/DDBJ databases">
        <authorList>
            <person name="Varghese N."/>
            <person name="Submissions S."/>
        </authorList>
    </citation>
    <scope>NUCLEOTIDE SEQUENCE [LARGE SCALE GENOMIC DNA]</scope>
    <source>
        <strain evidence="2">DSM 22623</strain>
    </source>
</reference>
<name>A0A1M6LCE8_9FLAO</name>
<keyword evidence="2" id="KW-1185">Reference proteome</keyword>
<gene>
    <name evidence="1" type="ORF">SAMN04488508_11529</name>
</gene>
<proteinExistence type="predicted"/>
<dbReference type="AlphaFoldDB" id="A0A1M6LCE8"/>
<dbReference type="Proteomes" id="UP000184432">
    <property type="component" value="Unassembled WGS sequence"/>
</dbReference>
<sequence>MIIAINYHKLLSISICAITFKKEGKIYVSLNKIRIEWGNWIL</sequence>
<evidence type="ECO:0000313" key="2">
    <source>
        <dbReference type="Proteomes" id="UP000184432"/>
    </source>
</evidence>
<accession>A0A1M6LCE8</accession>
<protein>
    <submittedName>
        <fullName evidence="1">Uncharacterized protein</fullName>
    </submittedName>
</protein>
<evidence type="ECO:0000313" key="1">
    <source>
        <dbReference type="EMBL" id="SHJ68877.1"/>
    </source>
</evidence>
<organism evidence="1 2">
    <name type="scientific">Aquimarina spongiae</name>
    <dbReference type="NCBI Taxonomy" id="570521"/>
    <lineage>
        <taxon>Bacteria</taxon>
        <taxon>Pseudomonadati</taxon>
        <taxon>Bacteroidota</taxon>
        <taxon>Flavobacteriia</taxon>
        <taxon>Flavobacteriales</taxon>
        <taxon>Flavobacteriaceae</taxon>
        <taxon>Aquimarina</taxon>
    </lineage>
</organism>
<dbReference type="EMBL" id="FQYP01000015">
    <property type="protein sequence ID" value="SHJ68877.1"/>
    <property type="molecule type" value="Genomic_DNA"/>
</dbReference>